<proteinExistence type="predicted"/>
<accession>A0A086L2T7</accession>
<dbReference type="GO" id="GO:0016787">
    <property type="term" value="F:hydrolase activity"/>
    <property type="evidence" value="ECO:0007669"/>
    <property type="project" value="UniProtKB-KW"/>
</dbReference>
<dbReference type="EMBL" id="AEYH02001362">
    <property type="protein sequence ID" value="KFG50955.1"/>
    <property type="molecule type" value="Genomic_DNA"/>
</dbReference>
<dbReference type="EC" id="3.6.1.3" evidence="1"/>
<dbReference type="Proteomes" id="UP000028838">
    <property type="component" value="Unassembled WGS sequence"/>
</dbReference>
<keyword evidence="1" id="KW-0378">Hydrolase</keyword>
<protein>
    <submittedName>
        <fullName evidence="1">DnaK family protein</fullName>
        <ecNumber evidence="1">3.6.1.3</ecNumber>
    </submittedName>
</protein>
<dbReference type="AlphaFoldDB" id="A0A086L2T7"/>
<reference evidence="1 2" key="1">
    <citation type="submission" date="2014-07" db="EMBL/GenBank/DDBJ databases">
        <authorList>
            <person name="Sibley D."/>
            <person name="Venepally P."/>
            <person name="Karamycheva S."/>
            <person name="Hadjithomas M."/>
            <person name="Khan A."/>
            <person name="Brunk B."/>
            <person name="Roos D."/>
            <person name="Caler E."/>
            <person name="Lorenzi H."/>
        </authorList>
    </citation>
    <scope>NUCLEOTIDE SEQUENCE [LARGE SCALE GENOMIC DNA]</scope>
    <source>
        <strain evidence="1 2">FOU</strain>
    </source>
</reference>
<organism evidence="1 2">
    <name type="scientific">Toxoplasma gondii FOU</name>
    <dbReference type="NCBI Taxonomy" id="943167"/>
    <lineage>
        <taxon>Eukaryota</taxon>
        <taxon>Sar</taxon>
        <taxon>Alveolata</taxon>
        <taxon>Apicomplexa</taxon>
        <taxon>Conoidasida</taxon>
        <taxon>Coccidia</taxon>
        <taxon>Eucoccidiorida</taxon>
        <taxon>Eimeriorina</taxon>
        <taxon>Sarcocystidae</taxon>
        <taxon>Toxoplasma</taxon>
    </lineage>
</organism>
<feature type="non-terminal residue" evidence="1">
    <location>
        <position position="50"/>
    </location>
</feature>
<evidence type="ECO:0000313" key="1">
    <source>
        <dbReference type="EMBL" id="KFG50955.1"/>
    </source>
</evidence>
<gene>
    <name evidence="1" type="ORF">TGFOU_219310B</name>
</gene>
<evidence type="ECO:0000313" key="2">
    <source>
        <dbReference type="Proteomes" id="UP000028838"/>
    </source>
</evidence>
<dbReference type="VEuPathDB" id="ToxoDB:TGFOU_219310B"/>
<name>A0A086L2T7_TOXGO</name>
<sequence>LEEGRLVQRGNRRWRHTNPLGAEMHFERFRSRTLANSRCRRDRRKRLCLA</sequence>
<feature type="non-terminal residue" evidence="1">
    <location>
        <position position="1"/>
    </location>
</feature>
<comment type="caution">
    <text evidence="1">The sequence shown here is derived from an EMBL/GenBank/DDBJ whole genome shotgun (WGS) entry which is preliminary data.</text>
</comment>